<organism evidence="5 6">
    <name type="scientific">Jingyaoa shaoxingensis</name>
    <dbReference type="NCBI Taxonomy" id="2763671"/>
    <lineage>
        <taxon>Bacteria</taxon>
        <taxon>Bacillati</taxon>
        <taxon>Bacillota</taxon>
        <taxon>Clostridia</taxon>
        <taxon>Lachnospirales</taxon>
        <taxon>Lachnospiraceae</taxon>
        <taxon>Jingyaoa</taxon>
    </lineage>
</organism>
<dbReference type="HAMAP" id="MF_00376">
    <property type="entry name" value="Dephospho_CoA_kinase"/>
    <property type="match status" value="1"/>
</dbReference>
<evidence type="ECO:0000313" key="5">
    <source>
        <dbReference type="EMBL" id="MBC8572374.1"/>
    </source>
</evidence>
<keyword evidence="6" id="KW-1185">Reference proteome</keyword>
<comment type="subcellular location">
    <subcellularLocation>
        <location evidence="3">Cytoplasm</location>
    </subcellularLocation>
</comment>
<dbReference type="InterPro" id="IPR027417">
    <property type="entry name" value="P-loop_NTPase"/>
</dbReference>
<dbReference type="Gene3D" id="3.40.50.300">
    <property type="entry name" value="P-loop containing nucleotide triphosphate hydrolases"/>
    <property type="match status" value="1"/>
</dbReference>
<dbReference type="Proteomes" id="UP000657421">
    <property type="component" value="Unassembled WGS sequence"/>
</dbReference>
<sequence length="220" mass="25346">MFRWKWILIYRVEVTGMKHIKILGITGGVGAGKSTILAYLSKKYQARVIELDKAAHLCMQHGTDCFDRIVNTFGREILTEDGSICRPALSKIVFADRSKVEELNRIVHPAVKNYIREEIQKETEKGSVPFIVLEAALLLEDHYDEICDEIWYIYVEDEVRIARLSSSRGYTPEKTRAVLKNQKSDKEFRRFCQLVIDNSSDNVENTYKQIDRGLGTHGFL</sequence>
<protein>
    <recommendedName>
        <fullName evidence="3 4">Dephospho-CoA kinase</fullName>
        <ecNumber evidence="3 4">2.7.1.24</ecNumber>
    </recommendedName>
    <alternativeName>
        <fullName evidence="3">Dephosphocoenzyme A kinase</fullName>
    </alternativeName>
</protein>
<comment type="caution">
    <text evidence="5">The sequence shown here is derived from an EMBL/GenBank/DDBJ whole genome shotgun (WGS) entry which is preliminary data.</text>
</comment>
<proteinExistence type="inferred from homology"/>
<keyword evidence="3 5" id="KW-0418">Kinase</keyword>
<evidence type="ECO:0000313" key="6">
    <source>
        <dbReference type="Proteomes" id="UP000657421"/>
    </source>
</evidence>
<comment type="pathway">
    <text evidence="3">Cofactor biosynthesis; coenzyme A biosynthesis; CoA from (R)-pantothenate: step 5/5.</text>
</comment>
<evidence type="ECO:0000256" key="1">
    <source>
        <dbReference type="ARBA" id="ARBA00022741"/>
    </source>
</evidence>
<comment type="similarity">
    <text evidence="3">Belongs to the CoaE family.</text>
</comment>
<comment type="function">
    <text evidence="3">Catalyzes the phosphorylation of the 3'-hydroxyl group of dephosphocoenzyme A to form coenzyme A.</text>
</comment>
<evidence type="ECO:0000256" key="4">
    <source>
        <dbReference type="NCBIfam" id="TIGR00152"/>
    </source>
</evidence>
<dbReference type="PANTHER" id="PTHR10695">
    <property type="entry name" value="DEPHOSPHO-COA KINASE-RELATED"/>
    <property type="match status" value="1"/>
</dbReference>
<dbReference type="InterPro" id="IPR001977">
    <property type="entry name" value="Depp_CoAkinase"/>
</dbReference>
<evidence type="ECO:0000256" key="3">
    <source>
        <dbReference type="HAMAP-Rule" id="MF_00376"/>
    </source>
</evidence>
<dbReference type="SUPFAM" id="SSF52540">
    <property type="entry name" value="P-loop containing nucleoside triphosphate hydrolases"/>
    <property type="match status" value="1"/>
</dbReference>
<dbReference type="PANTHER" id="PTHR10695:SF46">
    <property type="entry name" value="BIFUNCTIONAL COENZYME A SYNTHASE-RELATED"/>
    <property type="match status" value="1"/>
</dbReference>
<keyword evidence="2 3" id="KW-0067">ATP-binding</keyword>
<dbReference type="Pfam" id="PF01121">
    <property type="entry name" value="CoaE"/>
    <property type="match status" value="1"/>
</dbReference>
<gene>
    <name evidence="3" type="primary">coaE</name>
    <name evidence="5" type="ORF">H8716_04625</name>
</gene>
<keyword evidence="1 3" id="KW-0547">Nucleotide-binding</keyword>
<dbReference type="EMBL" id="JACRSZ010000003">
    <property type="protein sequence ID" value="MBC8572374.1"/>
    <property type="molecule type" value="Genomic_DNA"/>
</dbReference>
<reference evidence="5 6" key="1">
    <citation type="submission" date="2020-08" db="EMBL/GenBank/DDBJ databases">
        <title>Genome public.</title>
        <authorList>
            <person name="Liu C."/>
            <person name="Sun Q."/>
        </authorList>
    </citation>
    <scope>NUCLEOTIDE SEQUENCE [LARGE SCALE GENOMIC DNA]</scope>
    <source>
        <strain evidence="5 6">NSJ-46</strain>
    </source>
</reference>
<dbReference type="NCBIfam" id="TIGR00152">
    <property type="entry name" value="dephospho-CoA kinase"/>
    <property type="match status" value="1"/>
</dbReference>
<keyword evidence="3" id="KW-0173">Coenzyme A biosynthesis</keyword>
<evidence type="ECO:0000256" key="2">
    <source>
        <dbReference type="ARBA" id="ARBA00022840"/>
    </source>
</evidence>
<comment type="catalytic activity">
    <reaction evidence="3">
        <text>3'-dephospho-CoA + ATP = ADP + CoA + H(+)</text>
        <dbReference type="Rhea" id="RHEA:18245"/>
        <dbReference type="ChEBI" id="CHEBI:15378"/>
        <dbReference type="ChEBI" id="CHEBI:30616"/>
        <dbReference type="ChEBI" id="CHEBI:57287"/>
        <dbReference type="ChEBI" id="CHEBI:57328"/>
        <dbReference type="ChEBI" id="CHEBI:456216"/>
        <dbReference type="EC" id="2.7.1.24"/>
    </reaction>
</comment>
<keyword evidence="3" id="KW-0963">Cytoplasm</keyword>
<keyword evidence="3 5" id="KW-0808">Transferase</keyword>
<dbReference type="GO" id="GO:0004140">
    <property type="term" value="F:dephospho-CoA kinase activity"/>
    <property type="evidence" value="ECO:0007669"/>
    <property type="project" value="UniProtKB-EC"/>
</dbReference>
<dbReference type="CDD" id="cd02022">
    <property type="entry name" value="DPCK"/>
    <property type="match status" value="1"/>
</dbReference>
<accession>A0ABR7N7K0</accession>
<dbReference type="EC" id="2.7.1.24" evidence="3 4"/>
<name>A0ABR7N7K0_9FIRM</name>
<feature type="binding site" evidence="3">
    <location>
        <begin position="30"/>
        <end position="35"/>
    </location>
    <ligand>
        <name>ATP</name>
        <dbReference type="ChEBI" id="CHEBI:30616"/>
    </ligand>
</feature>
<dbReference type="PROSITE" id="PS51219">
    <property type="entry name" value="DPCK"/>
    <property type="match status" value="1"/>
</dbReference>